<evidence type="ECO:0000259" key="2">
    <source>
        <dbReference type="PROSITE" id="PS51202"/>
    </source>
</evidence>
<dbReference type="STRING" id="83767.SAMN05660652_01787"/>
<dbReference type="OrthoDB" id="9809303at2"/>
<dbReference type="InterPro" id="IPR003148">
    <property type="entry name" value="RCK_N"/>
</dbReference>
<accession>A0A1G8CZM9</accession>
<dbReference type="InterPro" id="IPR006037">
    <property type="entry name" value="RCK_C"/>
</dbReference>
<keyword evidence="1" id="KW-0812">Transmembrane</keyword>
<dbReference type="SUPFAM" id="SSF116726">
    <property type="entry name" value="TrkA C-terminal domain-like"/>
    <property type="match status" value="2"/>
</dbReference>
<dbReference type="Gene3D" id="1.10.287.70">
    <property type="match status" value="1"/>
</dbReference>
<feature type="domain" description="RCK C-terminal" evidence="2">
    <location>
        <begin position="455"/>
        <end position="543"/>
    </location>
</feature>
<feature type="transmembrane region" description="Helical" evidence="1">
    <location>
        <begin position="70"/>
        <end position="98"/>
    </location>
</feature>
<dbReference type="GO" id="GO:0006813">
    <property type="term" value="P:potassium ion transport"/>
    <property type="evidence" value="ECO:0007669"/>
    <property type="project" value="InterPro"/>
</dbReference>
<dbReference type="SUPFAM" id="SSF51735">
    <property type="entry name" value="NAD(P)-binding Rossmann-fold domains"/>
    <property type="match status" value="2"/>
</dbReference>
<dbReference type="InterPro" id="IPR050721">
    <property type="entry name" value="Trk_Ktr_HKT_K-transport"/>
</dbReference>
<keyword evidence="4" id="KW-1185">Reference proteome</keyword>
<reference evidence="3 4" key="1">
    <citation type="submission" date="2016-10" db="EMBL/GenBank/DDBJ databases">
        <authorList>
            <person name="de Groot N.N."/>
        </authorList>
    </citation>
    <scope>NUCLEOTIDE SEQUENCE [LARGE SCALE GENOMIC DNA]</scope>
    <source>
        <strain evidence="3 4">DSM 5885</strain>
    </source>
</reference>
<sequence length="550" mass="60289">MPFKIKPATRRLLTLLTILPTAVLTLGTLYMLGMTHLEGTPRTLLEGIQWASESITNTGYGHDNHWEHPVMASFVIVTPFIGQFLIFLIFPVLVLPYFEEKFEVRMQHELPPMADTVLFYRYGPAIESLLEEFKRSGSRFVIFEEDLELARNLRDRKYNVVFGKLADDPGALARVKEARAVVTNAGDHANATCTMIVREHGFSGPIYALADEPIYRPPMIQIGATDVFTPAHVLGAAMASRASTRISPPAEGMHLLGTQVGLAEFRVRNGSELAGRRLGDLRLREEYGVSVIGQWREGSFTTTKGPETLIDSGAILVVVGPPLQLEKVGRMAMPIRRDGPIVLAGFGAVGRKVIEMLHDAGENCVVIDLLPGPGVDVVGNVLDNATLARAGVANASAIVLALADDSEAVFATAVVRDQAPEVPLIVRVNRTPNTARIYKAGADFAISQGQVAGQILAYHLLDEQIIPVESRIKFSRQNPGTLVGSHPWHNETLEQTGTKIVAVERSQTVLIEFDDSFRIQANDVLYVCGSLNSLERYQRQFQTGPTATRH</sequence>
<proteinExistence type="predicted"/>
<dbReference type="PANTHER" id="PTHR43833:SF13">
    <property type="entry name" value="POTASSIUM CHANNEL PROTEIN 2-RELATED"/>
    <property type="match status" value="1"/>
</dbReference>
<dbReference type="InterPro" id="IPR036721">
    <property type="entry name" value="RCK_C_sf"/>
</dbReference>
<dbReference type="InterPro" id="IPR036291">
    <property type="entry name" value="NAD(P)-bd_dom_sf"/>
</dbReference>
<dbReference type="Pfam" id="PF02080">
    <property type="entry name" value="TrkA_C"/>
    <property type="match status" value="1"/>
</dbReference>
<dbReference type="GO" id="GO:0008324">
    <property type="term" value="F:monoatomic cation transmembrane transporter activity"/>
    <property type="evidence" value="ECO:0007669"/>
    <property type="project" value="InterPro"/>
</dbReference>
<evidence type="ECO:0000256" key="1">
    <source>
        <dbReference type="SAM" id="Phobius"/>
    </source>
</evidence>
<dbReference type="PANTHER" id="PTHR43833">
    <property type="entry name" value="POTASSIUM CHANNEL PROTEIN 2-RELATED-RELATED"/>
    <property type="match status" value="1"/>
</dbReference>
<organism evidence="3 4">
    <name type="scientific">Propionivibrio dicarboxylicus</name>
    <dbReference type="NCBI Taxonomy" id="83767"/>
    <lineage>
        <taxon>Bacteria</taxon>
        <taxon>Pseudomonadati</taxon>
        <taxon>Pseudomonadota</taxon>
        <taxon>Betaproteobacteria</taxon>
        <taxon>Rhodocyclales</taxon>
        <taxon>Rhodocyclaceae</taxon>
        <taxon>Propionivibrio</taxon>
    </lineage>
</organism>
<evidence type="ECO:0000313" key="4">
    <source>
        <dbReference type="Proteomes" id="UP000198607"/>
    </source>
</evidence>
<evidence type="ECO:0000313" key="3">
    <source>
        <dbReference type="EMBL" id="SDH50965.1"/>
    </source>
</evidence>
<feature type="transmembrane region" description="Helical" evidence="1">
    <location>
        <begin position="12"/>
        <end position="32"/>
    </location>
</feature>
<dbReference type="Gene3D" id="3.30.70.1450">
    <property type="entry name" value="Regulator of K+ conductance, C-terminal domain"/>
    <property type="match status" value="2"/>
</dbReference>
<name>A0A1G8CZM9_9RHOO</name>
<dbReference type="AlphaFoldDB" id="A0A1G8CZM9"/>
<dbReference type="PROSITE" id="PS51202">
    <property type="entry name" value="RCK_C"/>
    <property type="match status" value="2"/>
</dbReference>
<dbReference type="Pfam" id="PF02254">
    <property type="entry name" value="TrkA_N"/>
    <property type="match status" value="2"/>
</dbReference>
<keyword evidence="1" id="KW-1133">Transmembrane helix</keyword>
<dbReference type="Proteomes" id="UP000198607">
    <property type="component" value="Unassembled WGS sequence"/>
</dbReference>
<protein>
    <submittedName>
        <fullName evidence="3">Trk K+ transport system, NAD-binding component</fullName>
    </submittedName>
</protein>
<keyword evidence="1" id="KW-0472">Membrane</keyword>
<gene>
    <name evidence="3" type="ORF">SAMN05660652_01787</name>
</gene>
<dbReference type="EMBL" id="FNCY01000006">
    <property type="protein sequence ID" value="SDH50965.1"/>
    <property type="molecule type" value="Genomic_DNA"/>
</dbReference>
<dbReference type="Gene3D" id="3.40.50.720">
    <property type="entry name" value="NAD(P)-binding Rossmann-like Domain"/>
    <property type="match status" value="2"/>
</dbReference>
<feature type="domain" description="RCK C-terminal" evidence="2">
    <location>
        <begin position="250"/>
        <end position="334"/>
    </location>
</feature>